<name>A0A1X6Y8F9_9RHOB</name>
<evidence type="ECO:0000313" key="1">
    <source>
        <dbReference type="EMBL" id="SLN14012.1"/>
    </source>
</evidence>
<sequence>MAAERKKIERVQTVVRIEKRALKVLKALAAHHEIGLGDLIESIVLHNFEGKQPFGPASLAFIAQMRAAYRLDLTASVSHMLSEY</sequence>
<dbReference type="OrthoDB" id="1551155at2"/>
<accession>A0A1X6Y8F9</accession>
<reference evidence="1 2" key="1">
    <citation type="submission" date="2017-03" db="EMBL/GenBank/DDBJ databases">
        <authorList>
            <person name="Afonso C.L."/>
            <person name="Miller P.J."/>
            <person name="Scott M.A."/>
            <person name="Spackman E."/>
            <person name="Goraichik I."/>
            <person name="Dimitrov K.M."/>
            <person name="Suarez D.L."/>
            <person name="Swayne D.E."/>
        </authorList>
    </citation>
    <scope>NUCLEOTIDE SEQUENCE [LARGE SCALE GENOMIC DNA]</scope>
    <source>
        <strain evidence="1 2">CECT 7450</strain>
    </source>
</reference>
<dbReference type="RefSeq" id="WP_085803787.1">
    <property type="nucleotide sequence ID" value="NZ_FWFX01000001.1"/>
</dbReference>
<protein>
    <submittedName>
        <fullName evidence="1">Uncharacterized protein</fullName>
    </submittedName>
</protein>
<gene>
    <name evidence="1" type="ORF">ROA7450_00240</name>
</gene>
<evidence type="ECO:0000313" key="2">
    <source>
        <dbReference type="Proteomes" id="UP000193061"/>
    </source>
</evidence>
<dbReference type="EMBL" id="FWFX01000001">
    <property type="protein sequence ID" value="SLN14012.1"/>
    <property type="molecule type" value="Genomic_DNA"/>
</dbReference>
<dbReference type="AlphaFoldDB" id="A0A1X6Y8F9"/>
<keyword evidence="2" id="KW-1185">Reference proteome</keyword>
<proteinExistence type="predicted"/>
<organism evidence="1 2">
    <name type="scientific">Roseovarius albus</name>
    <dbReference type="NCBI Taxonomy" id="1247867"/>
    <lineage>
        <taxon>Bacteria</taxon>
        <taxon>Pseudomonadati</taxon>
        <taxon>Pseudomonadota</taxon>
        <taxon>Alphaproteobacteria</taxon>
        <taxon>Rhodobacterales</taxon>
        <taxon>Roseobacteraceae</taxon>
        <taxon>Roseovarius</taxon>
    </lineage>
</organism>
<dbReference type="Proteomes" id="UP000193061">
    <property type="component" value="Unassembled WGS sequence"/>
</dbReference>